<evidence type="ECO:0000313" key="1">
    <source>
        <dbReference type="WBParaSite" id="MCU_007224-RA"/>
    </source>
</evidence>
<sequence>MHTIIASSASRPHALPLPNSTLVPPSEQLAFRFIFTADSTSCRSLLKRSQAHCASSVATVTVTTPTLHSVTDLLTAANTTISRLCCSRDTNTSTSSSDLQVICLVCQASPQPSTSM</sequence>
<reference evidence="1" key="1">
    <citation type="submission" date="2019-11" db="UniProtKB">
        <authorList>
            <consortium name="WormBaseParasite"/>
        </authorList>
    </citation>
    <scope>IDENTIFICATION</scope>
</reference>
<proteinExistence type="predicted"/>
<accession>A0A5K3FD89</accession>
<name>A0A5K3FD89_MESCO</name>
<protein>
    <submittedName>
        <fullName evidence="1">Uncharacterized protein</fullName>
    </submittedName>
</protein>
<dbReference type="AlphaFoldDB" id="A0A5K3FD89"/>
<dbReference type="WBParaSite" id="MCU_007224-RA">
    <property type="protein sequence ID" value="MCU_007224-RA"/>
    <property type="gene ID" value="MCU_007224"/>
</dbReference>
<organism evidence="1">
    <name type="scientific">Mesocestoides corti</name>
    <name type="common">Flatworm</name>
    <dbReference type="NCBI Taxonomy" id="53468"/>
    <lineage>
        <taxon>Eukaryota</taxon>
        <taxon>Metazoa</taxon>
        <taxon>Spiralia</taxon>
        <taxon>Lophotrochozoa</taxon>
        <taxon>Platyhelminthes</taxon>
        <taxon>Cestoda</taxon>
        <taxon>Eucestoda</taxon>
        <taxon>Cyclophyllidea</taxon>
        <taxon>Mesocestoididae</taxon>
        <taxon>Mesocestoides</taxon>
    </lineage>
</organism>